<dbReference type="PRINTS" id="PR00633">
    <property type="entry name" value="RCCNDNSATION"/>
</dbReference>
<dbReference type="InterPro" id="IPR051210">
    <property type="entry name" value="Ub_ligase/GEF_domain"/>
</dbReference>
<feature type="repeat" description="RCC1" evidence="2">
    <location>
        <begin position="223"/>
        <end position="275"/>
    </location>
</feature>
<dbReference type="Proteomes" id="UP000053660">
    <property type="component" value="Unassembled WGS sequence"/>
</dbReference>
<dbReference type="OrthoDB" id="10256179at2759"/>
<proteinExistence type="predicted"/>
<dbReference type="AlphaFoldDB" id="A0A0B1STC8"/>
<dbReference type="PANTHER" id="PTHR22870:SF388">
    <property type="entry name" value="CLARET, ISOFORM A"/>
    <property type="match status" value="1"/>
</dbReference>
<dbReference type="InterPro" id="IPR009091">
    <property type="entry name" value="RCC1/BLIP-II"/>
</dbReference>
<gene>
    <name evidence="3" type="ORF">OESDEN_13458</name>
</gene>
<feature type="non-terminal residue" evidence="3">
    <location>
        <position position="299"/>
    </location>
</feature>
<dbReference type="EMBL" id="KN559421">
    <property type="protein sequence ID" value="KHJ86782.1"/>
    <property type="molecule type" value="Genomic_DNA"/>
</dbReference>
<organism evidence="3 4">
    <name type="scientific">Oesophagostomum dentatum</name>
    <name type="common">Nodular worm</name>
    <dbReference type="NCBI Taxonomy" id="61180"/>
    <lineage>
        <taxon>Eukaryota</taxon>
        <taxon>Metazoa</taxon>
        <taxon>Ecdysozoa</taxon>
        <taxon>Nematoda</taxon>
        <taxon>Chromadorea</taxon>
        <taxon>Rhabditida</taxon>
        <taxon>Rhabditina</taxon>
        <taxon>Rhabditomorpha</taxon>
        <taxon>Strongyloidea</taxon>
        <taxon>Strongylidae</taxon>
        <taxon>Oesophagostomum</taxon>
    </lineage>
</organism>
<protein>
    <submittedName>
        <fullName evidence="3">Regulator of condensation</fullName>
    </submittedName>
</protein>
<keyword evidence="1" id="KW-0677">Repeat</keyword>
<evidence type="ECO:0000313" key="4">
    <source>
        <dbReference type="Proteomes" id="UP000053660"/>
    </source>
</evidence>
<accession>A0A0B1STC8</accession>
<dbReference type="PROSITE" id="PS50012">
    <property type="entry name" value="RCC1_3"/>
    <property type="match status" value="3"/>
</dbReference>
<dbReference type="Pfam" id="PF00415">
    <property type="entry name" value="RCC1"/>
    <property type="match status" value="2"/>
</dbReference>
<sequence>MMSCASYLDWKDLSDQEVGALVSHLCDWQAALNSIAHHETCLRLSTKYSTMFPKHCSILYLISAIYIISDKAAWTQVNDAPCRSISCGINGSAAITAEGSLVTWGDFTNQQNRPLETSGRLFSWGRNRFGQCGVGHYQPVSEPQLVEGDWGSIRQLSAGQFHSAILSTKGEVWTFGWGVWGQLGMGGRNIRDCNKPTLVKELNEPIKAVSCGRVHTVLLTESGKILVAGSGSYGQLGVEEDIKKQYSFKPLPIDPTLKFVRVATSFYHSVAITDEGRIFEWGRNPQEVKMRMFVVRRLR</sequence>
<keyword evidence="4" id="KW-1185">Reference proteome</keyword>
<feature type="repeat" description="RCC1" evidence="2">
    <location>
        <begin position="119"/>
        <end position="169"/>
    </location>
</feature>
<evidence type="ECO:0000313" key="3">
    <source>
        <dbReference type="EMBL" id="KHJ86782.1"/>
    </source>
</evidence>
<evidence type="ECO:0000256" key="1">
    <source>
        <dbReference type="ARBA" id="ARBA00022737"/>
    </source>
</evidence>
<name>A0A0B1STC8_OESDE</name>
<feature type="repeat" description="RCC1" evidence="2">
    <location>
        <begin position="170"/>
        <end position="222"/>
    </location>
</feature>
<evidence type="ECO:0000256" key="2">
    <source>
        <dbReference type="PROSITE-ProRule" id="PRU00235"/>
    </source>
</evidence>
<dbReference type="PANTHER" id="PTHR22870">
    <property type="entry name" value="REGULATOR OF CHROMOSOME CONDENSATION"/>
    <property type="match status" value="1"/>
</dbReference>
<dbReference type="SUPFAM" id="SSF50985">
    <property type="entry name" value="RCC1/BLIP-II"/>
    <property type="match status" value="1"/>
</dbReference>
<reference evidence="3 4" key="1">
    <citation type="submission" date="2014-03" db="EMBL/GenBank/DDBJ databases">
        <title>Draft genome of the hookworm Oesophagostomum dentatum.</title>
        <authorList>
            <person name="Mitreva M."/>
        </authorList>
    </citation>
    <scope>NUCLEOTIDE SEQUENCE [LARGE SCALE GENOMIC DNA]</scope>
    <source>
        <strain evidence="3 4">OD-Hann</strain>
    </source>
</reference>
<dbReference type="InterPro" id="IPR000408">
    <property type="entry name" value="Reg_chr_condens"/>
</dbReference>
<dbReference type="Gene3D" id="2.130.10.30">
    <property type="entry name" value="Regulator of chromosome condensation 1/beta-lactamase-inhibitor protein II"/>
    <property type="match status" value="1"/>
</dbReference>